<comment type="caution">
    <text evidence="4">The sequence shown here is derived from an EMBL/GenBank/DDBJ whole genome shotgun (WGS) entry which is preliminary data.</text>
</comment>
<evidence type="ECO:0000256" key="1">
    <source>
        <dbReference type="ARBA" id="ARBA00023125"/>
    </source>
</evidence>
<dbReference type="Proteomes" id="UP000526307">
    <property type="component" value="Unassembled WGS sequence"/>
</dbReference>
<keyword evidence="1" id="KW-0238">DNA-binding</keyword>
<evidence type="ECO:0000259" key="3">
    <source>
        <dbReference type="PROSITE" id="PS50943"/>
    </source>
</evidence>
<dbReference type="InterPro" id="IPR001387">
    <property type="entry name" value="Cro/C1-type_HTH"/>
</dbReference>
<dbReference type="SMART" id="SM00530">
    <property type="entry name" value="HTH_XRE"/>
    <property type="match status" value="1"/>
</dbReference>
<feature type="transmembrane region" description="Helical" evidence="2">
    <location>
        <begin position="286"/>
        <end position="305"/>
    </location>
</feature>
<keyword evidence="2" id="KW-1133">Transmembrane helix</keyword>
<feature type="domain" description="HTH cro/C1-type" evidence="3">
    <location>
        <begin position="8"/>
        <end position="62"/>
    </location>
</feature>
<proteinExistence type="predicted"/>
<feature type="transmembrane region" description="Helical" evidence="2">
    <location>
        <begin position="201"/>
        <end position="221"/>
    </location>
</feature>
<dbReference type="PANTHER" id="PTHR46558:SF11">
    <property type="entry name" value="HTH-TYPE TRANSCRIPTIONAL REGULATOR XRE"/>
    <property type="match status" value="1"/>
</dbReference>
<dbReference type="Pfam" id="PF01381">
    <property type="entry name" value="HTH_3"/>
    <property type="match status" value="1"/>
</dbReference>
<evidence type="ECO:0000313" key="4">
    <source>
        <dbReference type="EMBL" id="NWO23423.1"/>
    </source>
</evidence>
<dbReference type="SUPFAM" id="SSF47413">
    <property type="entry name" value="lambda repressor-like DNA-binding domains"/>
    <property type="match status" value="1"/>
</dbReference>
<sequence length="342" mass="37983">MMIIAEKIMSLRKQYGWSQEELADLIGVSRQSVSKWESAASIPDIQKIIKMSEVFGVSIDYLLKDEIDLPETSQVEKTSDIGADSESSVKSVSLEEANDYLDATHKQALRTARAVALFIISPGLYIAVGEMNGDHGESFIYSPLLMIAFAAMLILIGIGVAMLIKSHFSMSKYEYLSKEEIKLGYGVEAAVKRRYAPVQEVMGHSIAVGVFLCIVGLLPVFVFNMGGQFRTEIAVMAIPLTLMMVAIAVHTFVRVGIINGGYKKLLQEGDYTPENKRAEERMAPFAGAYWTAVTAIYMIQSFLLGNWGRSWVVWPIAGVLFGFIYTVYEAYIKKKDSDKKGY</sequence>
<feature type="transmembrane region" description="Helical" evidence="2">
    <location>
        <begin position="233"/>
        <end position="257"/>
    </location>
</feature>
<dbReference type="PROSITE" id="PS50943">
    <property type="entry name" value="HTH_CROC1"/>
    <property type="match status" value="1"/>
</dbReference>
<dbReference type="EMBL" id="JABXYR010000002">
    <property type="protein sequence ID" value="NWO23423.1"/>
    <property type="molecule type" value="Genomic_DNA"/>
</dbReference>
<organism evidence="4 5">
    <name type="scientific">Mogibacterium timidum</name>
    <dbReference type="NCBI Taxonomy" id="35519"/>
    <lineage>
        <taxon>Bacteria</taxon>
        <taxon>Bacillati</taxon>
        <taxon>Bacillota</taxon>
        <taxon>Clostridia</taxon>
        <taxon>Peptostreptococcales</taxon>
        <taxon>Anaerovoracaceae</taxon>
        <taxon>Mogibacterium</taxon>
    </lineage>
</organism>
<feature type="transmembrane region" description="Helical" evidence="2">
    <location>
        <begin position="140"/>
        <end position="164"/>
    </location>
</feature>
<gene>
    <name evidence="4" type="ORF">HW270_04995</name>
</gene>
<accession>A0A7Y8VRS8</accession>
<evidence type="ECO:0000313" key="5">
    <source>
        <dbReference type="Proteomes" id="UP000526307"/>
    </source>
</evidence>
<dbReference type="GO" id="GO:0003677">
    <property type="term" value="F:DNA binding"/>
    <property type="evidence" value="ECO:0007669"/>
    <property type="project" value="UniProtKB-KW"/>
</dbReference>
<feature type="transmembrane region" description="Helical" evidence="2">
    <location>
        <begin position="111"/>
        <end position="128"/>
    </location>
</feature>
<dbReference type="Gene3D" id="1.10.260.40">
    <property type="entry name" value="lambda repressor-like DNA-binding domains"/>
    <property type="match status" value="1"/>
</dbReference>
<dbReference type="InterPro" id="IPR010982">
    <property type="entry name" value="Lambda_DNA-bd_dom_sf"/>
</dbReference>
<dbReference type="AlphaFoldDB" id="A0A7Y8VRS8"/>
<dbReference type="CDD" id="cd00093">
    <property type="entry name" value="HTH_XRE"/>
    <property type="match status" value="1"/>
</dbReference>
<dbReference type="RefSeq" id="WP_083844321.1">
    <property type="nucleotide sequence ID" value="NZ_CAUTAN010000011.1"/>
</dbReference>
<protein>
    <submittedName>
        <fullName evidence="4">Helix-turn-helix transcriptional regulator</fullName>
    </submittedName>
</protein>
<name>A0A7Y8VRS8_9FIRM</name>
<keyword evidence="2" id="KW-0812">Transmembrane</keyword>
<evidence type="ECO:0000256" key="2">
    <source>
        <dbReference type="SAM" id="Phobius"/>
    </source>
</evidence>
<dbReference type="PANTHER" id="PTHR46558">
    <property type="entry name" value="TRACRIPTIONAL REGULATORY PROTEIN-RELATED-RELATED"/>
    <property type="match status" value="1"/>
</dbReference>
<keyword evidence="2" id="KW-0472">Membrane</keyword>
<keyword evidence="5" id="KW-1185">Reference proteome</keyword>
<reference evidence="4 5" key="1">
    <citation type="submission" date="2020-06" db="EMBL/GenBank/DDBJ databases">
        <title>Mogibacterium timidum strain W9173 genomic sequence.</title>
        <authorList>
            <person name="Wade W.G."/>
            <person name="Johnston C.D."/>
            <person name="Chen T."/>
            <person name="Dewhirst F.E."/>
        </authorList>
    </citation>
    <scope>NUCLEOTIDE SEQUENCE [LARGE SCALE GENOMIC DNA]</scope>
    <source>
        <strain evidence="4 5">W9173</strain>
    </source>
</reference>
<feature type="transmembrane region" description="Helical" evidence="2">
    <location>
        <begin position="311"/>
        <end position="332"/>
    </location>
</feature>